<feature type="domain" description="PAC" evidence="3">
    <location>
        <begin position="65"/>
        <end position="117"/>
    </location>
</feature>
<evidence type="ECO:0000259" key="3">
    <source>
        <dbReference type="PROSITE" id="PS50113"/>
    </source>
</evidence>
<dbReference type="EMBL" id="AP017646">
    <property type="protein sequence ID" value="BAW29855.1"/>
    <property type="molecule type" value="Genomic_DNA"/>
</dbReference>
<dbReference type="SMART" id="SM00387">
    <property type="entry name" value="HATPase_c"/>
    <property type="match status" value="1"/>
</dbReference>
<dbReference type="Pfam" id="PF02518">
    <property type="entry name" value="HATPase_c"/>
    <property type="match status" value="1"/>
</dbReference>
<dbReference type="Gene3D" id="3.30.450.20">
    <property type="entry name" value="PAS domain"/>
    <property type="match status" value="1"/>
</dbReference>
<dbReference type="InterPro" id="IPR035965">
    <property type="entry name" value="PAS-like_dom_sf"/>
</dbReference>
<dbReference type="NCBIfam" id="TIGR00229">
    <property type="entry name" value="sensory_box"/>
    <property type="match status" value="1"/>
</dbReference>
<evidence type="ECO:0000259" key="1">
    <source>
        <dbReference type="PROSITE" id="PS50109"/>
    </source>
</evidence>
<dbReference type="InterPro" id="IPR001610">
    <property type="entry name" value="PAC"/>
</dbReference>
<dbReference type="GO" id="GO:0016301">
    <property type="term" value="F:kinase activity"/>
    <property type="evidence" value="ECO:0007669"/>
    <property type="project" value="UniProtKB-KW"/>
</dbReference>
<dbReference type="InterPro" id="IPR011495">
    <property type="entry name" value="Sig_transdc_His_kin_sub2_dim/P"/>
</dbReference>
<dbReference type="PROSITE" id="PS50112">
    <property type="entry name" value="PAS"/>
    <property type="match status" value="1"/>
</dbReference>
<dbReference type="PANTHER" id="PTHR43065:SF23">
    <property type="entry name" value="SENSOR HISTIDINE KINASE PDTAS"/>
    <property type="match status" value="1"/>
</dbReference>
<dbReference type="InterPro" id="IPR013655">
    <property type="entry name" value="PAS_fold_3"/>
</dbReference>
<dbReference type="SUPFAM" id="SSF55874">
    <property type="entry name" value="ATPase domain of HSP90 chaperone/DNA topoisomerase II/histidine kinase"/>
    <property type="match status" value="1"/>
</dbReference>
<keyword evidence="4" id="KW-0808">Transferase</keyword>
<proteinExistence type="predicted"/>
<dbReference type="SMART" id="SM00086">
    <property type="entry name" value="PAC"/>
    <property type="match status" value="1"/>
</dbReference>
<feature type="domain" description="PAS" evidence="2">
    <location>
        <begin position="17"/>
        <end position="63"/>
    </location>
</feature>
<dbReference type="Pfam" id="PF07568">
    <property type="entry name" value="HisKA_2"/>
    <property type="match status" value="1"/>
</dbReference>
<dbReference type="GeneID" id="41601540"/>
<dbReference type="Gene3D" id="3.30.565.10">
    <property type="entry name" value="Histidine kinase-like ATPase, C-terminal domain"/>
    <property type="match status" value="1"/>
</dbReference>
<dbReference type="InterPro" id="IPR005467">
    <property type="entry name" value="His_kinase_dom"/>
</dbReference>
<dbReference type="CDD" id="cd00130">
    <property type="entry name" value="PAS"/>
    <property type="match status" value="1"/>
</dbReference>
<sequence length="338" mass="39023">MAHIGNWEWDIATNERYWSDELYSIFGFKPQEIEVTYDMFLSCVHPDDRDYVDNAIKEALEGKPYDINYRLILNNGEERIVHEQGKTIFDEKNLPARMFGTVQDITEHKRTEEALAKIEETRVKEIHHRIKNNLQVISSLLSLEAEKFTDSIILESFKESQNRIASMALIHEELYKGDKIDTLEFGDYLRKLTADLFSSYNIHKNISLNLDLEQIYLGLDTAIPLGIIVNELVTNSLKHAFPNGNKWEISISLKKIKDLGVNKEVSRADSACSQKKDFQYTLTVADNGKGIPEEINFRNTDSLGLQLVNILVEQIEGCLELRRNRGTEFFIKFNDISR</sequence>
<dbReference type="RefSeq" id="WP_082086729.1">
    <property type="nucleotide sequence ID" value="NZ_FPAO01000008.1"/>
</dbReference>
<dbReference type="Gene3D" id="2.10.70.100">
    <property type="match status" value="1"/>
</dbReference>
<dbReference type="PANTHER" id="PTHR43065">
    <property type="entry name" value="SENSOR HISTIDINE KINASE"/>
    <property type="match status" value="1"/>
</dbReference>
<evidence type="ECO:0000313" key="4">
    <source>
        <dbReference type="EMBL" id="BAW29855.1"/>
    </source>
</evidence>
<dbReference type="Proteomes" id="UP000265557">
    <property type="component" value="Chromosome"/>
</dbReference>
<dbReference type="InterPro" id="IPR036890">
    <property type="entry name" value="HATPase_C_sf"/>
</dbReference>
<dbReference type="PROSITE" id="PS50109">
    <property type="entry name" value="HIS_KIN"/>
    <property type="match status" value="1"/>
</dbReference>
<feature type="domain" description="Histidine kinase" evidence="1">
    <location>
        <begin position="125"/>
        <end position="337"/>
    </location>
</feature>
<keyword evidence="4" id="KW-0418">Kinase</keyword>
<dbReference type="InterPro" id="IPR003594">
    <property type="entry name" value="HATPase_dom"/>
</dbReference>
<dbReference type="AlphaFoldDB" id="A0A3G9CUN9"/>
<organism evidence="4 5">
    <name type="scientific">Methanosarcina thermophila</name>
    <dbReference type="NCBI Taxonomy" id="2210"/>
    <lineage>
        <taxon>Archaea</taxon>
        <taxon>Methanobacteriati</taxon>
        <taxon>Methanobacteriota</taxon>
        <taxon>Stenosarchaea group</taxon>
        <taxon>Methanomicrobia</taxon>
        <taxon>Methanosarcinales</taxon>
        <taxon>Methanosarcinaceae</taxon>
        <taxon>Methanosarcina</taxon>
    </lineage>
</organism>
<dbReference type="SUPFAM" id="SSF55785">
    <property type="entry name" value="PYP-like sensor domain (PAS domain)"/>
    <property type="match status" value="1"/>
</dbReference>
<protein>
    <submittedName>
        <fullName evidence="4">Hypothetical sensory transduction histidine kinase</fullName>
    </submittedName>
</protein>
<dbReference type="PROSITE" id="PS50113">
    <property type="entry name" value="PAC"/>
    <property type="match status" value="1"/>
</dbReference>
<reference evidence="4 5" key="1">
    <citation type="submission" date="2016-09" db="EMBL/GenBank/DDBJ databases">
        <title>Complete Genome Sequence of Methanosarcina thermophila MT-1.</title>
        <authorList>
            <person name="Kouzuma A."/>
        </authorList>
    </citation>
    <scope>NUCLEOTIDE SEQUENCE [LARGE SCALE GENOMIC DNA]</scope>
    <source>
        <strain evidence="4 5">MT-1</strain>
    </source>
</reference>
<accession>A0A3G9CUN9</accession>
<dbReference type="Pfam" id="PF08447">
    <property type="entry name" value="PAS_3"/>
    <property type="match status" value="1"/>
</dbReference>
<dbReference type="InterPro" id="IPR000014">
    <property type="entry name" value="PAS"/>
</dbReference>
<gene>
    <name evidence="4" type="ORF">MESMT1_1925</name>
</gene>
<name>A0A3G9CUN9_METTE</name>
<dbReference type="InterPro" id="IPR000700">
    <property type="entry name" value="PAS-assoc_C"/>
</dbReference>
<evidence type="ECO:0000259" key="2">
    <source>
        <dbReference type="PROSITE" id="PS50112"/>
    </source>
</evidence>
<evidence type="ECO:0000313" key="5">
    <source>
        <dbReference type="Proteomes" id="UP000265557"/>
    </source>
</evidence>